<reference evidence="1" key="2">
    <citation type="submission" date="2014-04" db="EMBL/GenBank/DDBJ databases">
        <authorList>
            <person name="Xu Y.W."/>
            <person name="Yang Q."/>
        </authorList>
    </citation>
    <scope>NUCLEOTIDE SEQUENCE</scope>
    <source>
        <strain evidence="1">DSM 44626</strain>
    </source>
</reference>
<gene>
    <name evidence="1" type="ORF">BN973_05640</name>
</gene>
<name>A0A024K6Z3_9MYCO</name>
<sequence>MCAFTPGPGRSGELLDPRHVITGLQISCGNRQIVLPVRRILCFGDQLSLPKLFEICLNRVARPPSVPILPHPWIMRSTADKVMQPASRDD</sequence>
<dbReference type="AlphaFoldDB" id="A0A024K6Z3"/>
<dbReference type="EMBL" id="HG964447">
    <property type="protein sequence ID" value="CDO91233.1"/>
    <property type="molecule type" value="Genomic_DNA"/>
</dbReference>
<protein>
    <submittedName>
        <fullName evidence="1">Uncharacterized protein</fullName>
    </submittedName>
</protein>
<evidence type="ECO:0000313" key="1">
    <source>
        <dbReference type="EMBL" id="CDO91233.1"/>
    </source>
</evidence>
<organism evidence="1">
    <name type="scientific">Mycobacterium triplex</name>
    <dbReference type="NCBI Taxonomy" id="47839"/>
    <lineage>
        <taxon>Bacteria</taxon>
        <taxon>Bacillati</taxon>
        <taxon>Actinomycetota</taxon>
        <taxon>Actinomycetes</taxon>
        <taxon>Mycobacteriales</taxon>
        <taxon>Mycobacteriaceae</taxon>
        <taxon>Mycobacterium</taxon>
        <taxon>Mycobacterium simiae complex</taxon>
    </lineage>
</organism>
<dbReference type="Proteomes" id="UP000028880">
    <property type="component" value="Unassembled WGS sequence"/>
</dbReference>
<reference evidence="1" key="1">
    <citation type="journal article" date="2014" name="Genome Announc.">
        <title>Draft Genome Sequence of Mycobacterium triplex DSM 44626.</title>
        <authorList>
            <person name="Sassi M."/>
            <person name="Croce O."/>
            <person name="Robert C."/>
            <person name="Raoult D."/>
            <person name="Drancourt M."/>
        </authorList>
    </citation>
    <scope>NUCLEOTIDE SEQUENCE [LARGE SCALE GENOMIC DNA]</scope>
    <source>
        <strain evidence="1">DSM 44626</strain>
    </source>
</reference>
<dbReference type="HOGENOM" id="CLU_2437694_0_0_11"/>
<proteinExistence type="predicted"/>
<accession>A0A024K6Z3</accession>
<dbReference type="STRING" id="47839.BN973_05640"/>